<dbReference type="OrthoDB" id="10009256at2"/>
<gene>
    <name evidence="1" type="ORF">VSF3289_03862</name>
    <name evidence="2" type="ORF">VSF3289_03870</name>
</gene>
<dbReference type="RefSeq" id="WP_069447858.1">
    <property type="nucleotide sequence ID" value="NZ_CP134277.1"/>
</dbReference>
<evidence type="ECO:0000313" key="3">
    <source>
        <dbReference type="Proteomes" id="UP000095131"/>
    </source>
</evidence>
<reference evidence="1 3" key="1">
    <citation type="submission" date="2016-08" db="EMBL/GenBank/DDBJ databases">
        <title>Genome sequencing of Vibrio scophthalmi strain FP3289, an isolated from Paralichthys olivaceus.</title>
        <authorList>
            <person name="Han H.-J."/>
        </authorList>
    </citation>
    <scope>NUCLEOTIDE SEQUENCE [LARGE SCALE GENOMIC DNA]</scope>
    <source>
        <strain evidence="1 3">FP3289</strain>
    </source>
</reference>
<dbReference type="EMBL" id="MDCJ01000007">
    <property type="protein sequence ID" value="ODS04723.1"/>
    <property type="molecule type" value="Genomic_DNA"/>
</dbReference>
<accession>A0A1E3WFY1</accession>
<comment type="caution">
    <text evidence="1">The sequence shown here is derived from an EMBL/GenBank/DDBJ whole genome shotgun (WGS) entry which is preliminary data.</text>
</comment>
<name>A0A1E3WFY1_9VIBR</name>
<sequence>MQKNSNNNVSGHDYFVARQTIGLSVSKVADMTQLNRNKLADFEKEKGVLSTADKRALKKFYEDRGYDFGEPDELDHNQIGDDYKAVHIEFMDSTQNSMPNEVGDALISLVDAQHDVLACADYLSGLNLDLSEPNPSTIDNRPLICKQLDQQLIAHFEADKKGQFKDKGGLLGGSAQWRGQKLVSVLAYNKLCELAALNPHLFDLSIGKAVKQTDNKRMLEELSDLLQHKEVEEFRHVTSDAVK</sequence>
<dbReference type="Proteomes" id="UP000095131">
    <property type="component" value="Unassembled WGS sequence"/>
</dbReference>
<dbReference type="AlphaFoldDB" id="A0A1E3WFY1"/>
<proteinExistence type="predicted"/>
<dbReference type="EMBL" id="MDCJ01000007">
    <property type="protein sequence ID" value="ODS04731.1"/>
    <property type="molecule type" value="Genomic_DNA"/>
</dbReference>
<organism evidence="1 3">
    <name type="scientific">Vibrio scophthalmi</name>
    <dbReference type="NCBI Taxonomy" id="45658"/>
    <lineage>
        <taxon>Bacteria</taxon>
        <taxon>Pseudomonadati</taxon>
        <taxon>Pseudomonadota</taxon>
        <taxon>Gammaproteobacteria</taxon>
        <taxon>Vibrionales</taxon>
        <taxon>Vibrionaceae</taxon>
        <taxon>Vibrio</taxon>
    </lineage>
</organism>
<evidence type="ECO:0000313" key="2">
    <source>
        <dbReference type="EMBL" id="ODS04731.1"/>
    </source>
</evidence>
<protein>
    <submittedName>
        <fullName evidence="1">Uncharacterized protein</fullName>
    </submittedName>
</protein>
<evidence type="ECO:0000313" key="1">
    <source>
        <dbReference type="EMBL" id="ODS04723.1"/>
    </source>
</evidence>